<evidence type="ECO:0000256" key="1">
    <source>
        <dbReference type="SAM" id="SignalP"/>
    </source>
</evidence>
<reference evidence="2 3" key="1">
    <citation type="journal article" date="2018" name="Nat. Biotechnol.">
        <title>A standardized bacterial taxonomy based on genome phylogeny substantially revises the tree of life.</title>
        <authorList>
            <person name="Parks D.H."/>
            <person name="Chuvochina M."/>
            <person name="Waite D.W."/>
            <person name="Rinke C."/>
            <person name="Skarshewski A."/>
            <person name="Chaumeil P.A."/>
            <person name="Hugenholtz P."/>
        </authorList>
    </citation>
    <scope>NUCLEOTIDE SEQUENCE [LARGE SCALE GENOMIC DNA]</scope>
    <source>
        <strain evidence="2">UBA9956</strain>
    </source>
</reference>
<proteinExistence type="predicted"/>
<protein>
    <recommendedName>
        <fullName evidence="4">T9SS type A sorting domain-containing protein</fullName>
    </recommendedName>
</protein>
<evidence type="ECO:0008006" key="4">
    <source>
        <dbReference type="Google" id="ProtNLM"/>
    </source>
</evidence>
<name>A0A350H9I4_UNCW3</name>
<keyword evidence="1" id="KW-0732">Signal</keyword>
<dbReference type="NCBIfam" id="TIGR04183">
    <property type="entry name" value="Por_Secre_tail"/>
    <property type="match status" value="1"/>
</dbReference>
<feature type="non-terminal residue" evidence="2">
    <location>
        <position position="883"/>
    </location>
</feature>
<feature type="signal peptide" evidence="1">
    <location>
        <begin position="1"/>
        <end position="19"/>
    </location>
</feature>
<evidence type="ECO:0000313" key="3">
    <source>
        <dbReference type="Proteomes" id="UP000264062"/>
    </source>
</evidence>
<accession>A0A350H9I4</accession>
<dbReference type="Proteomes" id="UP000264062">
    <property type="component" value="Unassembled WGS sequence"/>
</dbReference>
<feature type="chain" id="PRO_5016626941" description="T9SS type A sorting domain-containing protein" evidence="1">
    <location>
        <begin position="20"/>
        <end position="883"/>
    </location>
</feature>
<dbReference type="EMBL" id="DMZY01000102">
    <property type="protein sequence ID" value="HAV92200.1"/>
    <property type="molecule type" value="Genomic_DNA"/>
</dbReference>
<dbReference type="AlphaFoldDB" id="A0A350H9I4"/>
<evidence type="ECO:0000313" key="2">
    <source>
        <dbReference type="EMBL" id="HAV92200.1"/>
    </source>
</evidence>
<comment type="caution">
    <text evidence="2">The sequence shown here is derived from an EMBL/GenBank/DDBJ whole genome shotgun (WGS) entry which is preliminary data.</text>
</comment>
<sequence>MKKVLFIIILLSSALSLFAQFYEIETIGPDFASKDIAFSVAEEKISAVYGNQNLFLEPVYLFGLDDSLYAYMFLFSFDNSISNLKGIFSEIEARKSVNDEQSLSLLDKMGYIIISARYENNVILEYGRGLPYAFSKFSSIKNSFKLQDEGKLYYTGHGRFFFEDKGNLFDLAEYKTYAKIPYLNSGNISSKWKSVLSKSYKISSVKTTPYIADVPFVLWSYGCSPTTSSMIFSYYDTRGYGDFVDFYFTRYDNVMEIYRNSVPSAQRELSVLMYTDSVNDGGTSVYSIKSGNQNFANASHPYSFVCGSHIYGQTGDNFFYPYIKAEVDSQRPAHWAVLDYYYSGDYIGHSIVSIGYDDSGSDTLIQIHNTWDYTEPFWNLYTNVGGTLSYSCFYEIKPSGGNSFRTGNLNINGRKYFKGLTGIVNFTNLSDSLNSIKLYYSTDNFAHKNYIGESFDTLIVLTPSFNGSTNFSAEFLKLGGALLATDGTFYPINVNSIDDTNNLLLKSYTYDNSSAYSSLLKGDTLIVLAGNGIREYLLTDETLPQLIYSRNDGNTYKSAQFLNDTIILAGIESGVFSMKRKNGYTDIDTFYTSGSLADFEYKDGVVLAVSASALYALNINPDFSFSPSDTFAEGSRKQYTSVSVKDSFVYLTDLLNGIYIMKTEFPSSGFYGNYLYSTSYNEAFADIKSDTLYLACLNSGVSSYLINADYSLNFIDNKAIGAVNKVKVLQSGLACFNNSLGASLRCYGTMTDLSHLYMNSKITDINENIADDALYFADNSNGLFIGAFDPMAGVGESVDLKKTFYHVRQFSAGKIIIEYNSTNTEFGKAFVFNTVGRLVYSENIYFRITNSSVSLNADLQPGVYFVRIECGNGYQTEKTTLIK</sequence>
<dbReference type="InterPro" id="IPR026444">
    <property type="entry name" value="Secre_tail"/>
</dbReference>
<gene>
    <name evidence="2" type="ORF">DCW38_03355</name>
</gene>
<organism evidence="2 3">
    <name type="scientific">candidate division WOR-3 bacterium</name>
    <dbReference type="NCBI Taxonomy" id="2052148"/>
    <lineage>
        <taxon>Bacteria</taxon>
        <taxon>Bacteria division WOR-3</taxon>
    </lineage>
</organism>